<dbReference type="OrthoDB" id="5858441at2759"/>
<comment type="caution">
    <text evidence="1">The sequence shown here is derived from an EMBL/GenBank/DDBJ whole genome shotgun (WGS) entry which is preliminary data.</text>
</comment>
<gene>
    <name evidence="1" type="ORF">WR25_16730</name>
</gene>
<dbReference type="Proteomes" id="UP000218231">
    <property type="component" value="Unassembled WGS sequence"/>
</dbReference>
<dbReference type="EMBL" id="LIAE01010374">
    <property type="protein sequence ID" value="PAV62340.1"/>
    <property type="molecule type" value="Genomic_DNA"/>
</dbReference>
<dbReference type="STRING" id="2018661.A0A2A2JKR4"/>
<accession>A0A2A2JKR4</accession>
<reference evidence="1 2" key="1">
    <citation type="journal article" date="2017" name="Curr. Biol.">
        <title>Genome architecture and evolution of a unichromosomal asexual nematode.</title>
        <authorList>
            <person name="Fradin H."/>
            <person name="Zegar C."/>
            <person name="Gutwein M."/>
            <person name="Lucas J."/>
            <person name="Kovtun M."/>
            <person name="Corcoran D."/>
            <person name="Baugh L.R."/>
            <person name="Kiontke K."/>
            <person name="Gunsalus K."/>
            <person name="Fitch D.H."/>
            <person name="Piano F."/>
        </authorList>
    </citation>
    <scope>NUCLEOTIDE SEQUENCE [LARGE SCALE GENOMIC DNA]</scope>
    <source>
        <strain evidence="1">PF1309</strain>
    </source>
</reference>
<dbReference type="AlphaFoldDB" id="A0A2A2JKR4"/>
<keyword evidence="2" id="KW-1185">Reference proteome</keyword>
<proteinExistence type="predicted"/>
<evidence type="ECO:0000313" key="2">
    <source>
        <dbReference type="Proteomes" id="UP000218231"/>
    </source>
</evidence>
<name>A0A2A2JKR4_9BILA</name>
<evidence type="ECO:0000313" key="1">
    <source>
        <dbReference type="EMBL" id="PAV62340.1"/>
    </source>
</evidence>
<organism evidence="1 2">
    <name type="scientific">Diploscapter pachys</name>
    <dbReference type="NCBI Taxonomy" id="2018661"/>
    <lineage>
        <taxon>Eukaryota</taxon>
        <taxon>Metazoa</taxon>
        <taxon>Ecdysozoa</taxon>
        <taxon>Nematoda</taxon>
        <taxon>Chromadorea</taxon>
        <taxon>Rhabditida</taxon>
        <taxon>Rhabditina</taxon>
        <taxon>Rhabditomorpha</taxon>
        <taxon>Rhabditoidea</taxon>
        <taxon>Rhabditidae</taxon>
        <taxon>Diploscapter</taxon>
    </lineage>
</organism>
<sequence length="98" mass="10984">MIEAAVDKRFQEAGIKFSQVNGEEREPLDEPSALLMVLITMAGRISNVVGTMKMYKGLGKFFSDRKRKKFRSTTERIQNGETEGECIEIVADCCSIFG</sequence>
<protein>
    <submittedName>
        <fullName evidence="1">Uncharacterized protein</fullName>
    </submittedName>
</protein>